<protein>
    <submittedName>
        <fullName evidence="1">Uncharacterized protein</fullName>
    </submittedName>
</protein>
<gene>
    <name evidence="1" type="ORF">NC653_018235</name>
</gene>
<dbReference type="Proteomes" id="UP001164929">
    <property type="component" value="Chromosome 7"/>
</dbReference>
<name>A0AAD6QFZ2_9ROSI</name>
<keyword evidence="2" id="KW-1185">Reference proteome</keyword>
<dbReference type="AlphaFoldDB" id="A0AAD6QFZ2"/>
<accession>A0AAD6QFZ2</accession>
<organism evidence="1 2">
    <name type="scientific">Populus alba x Populus x berolinensis</name>
    <dbReference type="NCBI Taxonomy" id="444605"/>
    <lineage>
        <taxon>Eukaryota</taxon>
        <taxon>Viridiplantae</taxon>
        <taxon>Streptophyta</taxon>
        <taxon>Embryophyta</taxon>
        <taxon>Tracheophyta</taxon>
        <taxon>Spermatophyta</taxon>
        <taxon>Magnoliopsida</taxon>
        <taxon>eudicotyledons</taxon>
        <taxon>Gunneridae</taxon>
        <taxon>Pentapetalae</taxon>
        <taxon>rosids</taxon>
        <taxon>fabids</taxon>
        <taxon>Malpighiales</taxon>
        <taxon>Salicaceae</taxon>
        <taxon>Saliceae</taxon>
        <taxon>Populus</taxon>
    </lineage>
</organism>
<evidence type="ECO:0000313" key="2">
    <source>
        <dbReference type="Proteomes" id="UP001164929"/>
    </source>
</evidence>
<dbReference type="EMBL" id="JAQIZT010000007">
    <property type="protein sequence ID" value="KAJ6989680.1"/>
    <property type="molecule type" value="Genomic_DNA"/>
</dbReference>
<comment type="caution">
    <text evidence="1">The sequence shown here is derived from an EMBL/GenBank/DDBJ whole genome shotgun (WGS) entry which is preliminary data.</text>
</comment>
<evidence type="ECO:0000313" key="1">
    <source>
        <dbReference type="EMBL" id="KAJ6989680.1"/>
    </source>
</evidence>
<reference evidence="1" key="1">
    <citation type="journal article" date="2023" name="Mol. Ecol. Resour.">
        <title>Chromosome-level genome assembly of a triploid poplar Populus alba 'Berolinensis'.</title>
        <authorList>
            <person name="Chen S."/>
            <person name="Yu Y."/>
            <person name="Wang X."/>
            <person name="Wang S."/>
            <person name="Zhang T."/>
            <person name="Zhou Y."/>
            <person name="He R."/>
            <person name="Meng N."/>
            <person name="Wang Y."/>
            <person name="Liu W."/>
            <person name="Liu Z."/>
            <person name="Liu J."/>
            <person name="Guo Q."/>
            <person name="Huang H."/>
            <person name="Sederoff R.R."/>
            <person name="Wang G."/>
            <person name="Qu G."/>
            <person name="Chen S."/>
        </authorList>
    </citation>
    <scope>NUCLEOTIDE SEQUENCE</scope>
    <source>
        <strain evidence="1">SC-2020</strain>
    </source>
</reference>
<sequence>MGSVVSQAANGIGGVVGNAFAVPIKDYIRRFMRGCLFRTMGLNLFHRTLMRLRSVETVDDICPLLLDFDVLLPTVQRLGFANA</sequence>
<proteinExistence type="predicted"/>